<comment type="subcellular location">
    <subcellularLocation>
        <location evidence="2">Membrane</location>
    </subcellularLocation>
    <subcellularLocation>
        <location evidence="3">Secreted</location>
    </subcellularLocation>
</comment>
<keyword evidence="10" id="KW-0378">Hydrolase</keyword>
<keyword evidence="13" id="KW-0472">Membrane</keyword>
<comment type="caution">
    <text evidence="16">The sequence shown here is derived from an EMBL/GenBank/DDBJ whole genome shotgun (WGS) entry which is preliminary data.</text>
</comment>
<keyword evidence="8" id="KW-0479">Metal-binding</keyword>
<dbReference type="InterPro" id="IPR001343">
    <property type="entry name" value="Hemolysn_Ca-bd"/>
</dbReference>
<comment type="similarity">
    <text evidence="4">Belongs to the peptidase M10B family.</text>
</comment>
<evidence type="ECO:0000256" key="1">
    <source>
        <dbReference type="ARBA" id="ARBA00001913"/>
    </source>
</evidence>
<dbReference type="Gene3D" id="2.150.10.10">
    <property type="entry name" value="Serralysin-like metalloprotease, C-terminal"/>
    <property type="match status" value="3"/>
</dbReference>
<dbReference type="InterPro" id="IPR024079">
    <property type="entry name" value="MetalloPept_cat_dom_sf"/>
</dbReference>
<feature type="compositionally biased region" description="Pro residues" evidence="14">
    <location>
        <begin position="31"/>
        <end position="41"/>
    </location>
</feature>
<dbReference type="InterPro" id="IPR013858">
    <property type="entry name" value="Peptidase_M10B_C"/>
</dbReference>
<evidence type="ECO:0000259" key="15">
    <source>
        <dbReference type="SMART" id="SM00235"/>
    </source>
</evidence>
<evidence type="ECO:0000256" key="6">
    <source>
        <dbReference type="ARBA" id="ARBA00022656"/>
    </source>
</evidence>
<dbReference type="NCBIfam" id="NF038127">
    <property type="entry name" value="FDP_fam"/>
    <property type="match status" value="1"/>
</dbReference>
<dbReference type="PRINTS" id="PR01488">
    <property type="entry name" value="RTXTOXINA"/>
</dbReference>
<reference evidence="16" key="1">
    <citation type="journal article" date="2021" name="Front. Microbiol.">
        <title>Comprehensive Comparative Genomics and Phenotyping of Methylobacterium Species.</title>
        <authorList>
            <person name="Alessa O."/>
            <person name="Ogura Y."/>
            <person name="Fujitani Y."/>
            <person name="Takami H."/>
            <person name="Hayashi T."/>
            <person name="Sahin N."/>
            <person name="Tani A."/>
        </authorList>
    </citation>
    <scope>NUCLEOTIDE SEQUENCE</scope>
    <source>
        <strain evidence="16">DSM 23632</strain>
    </source>
</reference>
<evidence type="ECO:0000256" key="11">
    <source>
        <dbReference type="ARBA" id="ARBA00022833"/>
    </source>
</evidence>
<dbReference type="PRINTS" id="PR00313">
    <property type="entry name" value="CABNDNGRPT"/>
</dbReference>
<keyword evidence="11" id="KW-0862">Zinc</keyword>
<comment type="cofactor">
    <cofactor evidence="1">
        <name>Ca(2+)</name>
        <dbReference type="ChEBI" id="CHEBI:29108"/>
    </cofactor>
</comment>
<dbReference type="CDD" id="cd04277">
    <property type="entry name" value="ZnMc_serralysin_like"/>
    <property type="match status" value="1"/>
</dbReference>
<feature type="domain" description="Peptidase metallopeptidase" evidence="15">
    <location>
        <begin position="68"/>
        <end position="232"/>
    </location>
</feature>
<keyword evidence="7" id="KW-0645">Protease</keyword>
<dbReference type="InterPro" id="IPR011049">
    <property type="entry name" value="Serralysin-like_metalloprot_C"/>
</dbReference>
<dbReference type="InterPro" id="IPR007280">
    <property type="entry name" value="Peptidase_C_arc/bac"/>
</dbReference>
<sequence length="762" mass="76974">MRGRSREDGVSSPKTVSGNASDIVEGSPDAIDPPYPTPAGPLPNAASANTATQNHNIPGTGSGSPYVDAVIWGNSGWNLSSGPITYWFGSPDDPNRPSETPLDGWSAAERQAFVGALANYAAVSNLRFEEATSEASANIVAFQVTSTAYLGLAEIPDGSVSHGGNPNQVWLRYAFNATASWSQPQPGGDGYQTILHELGHTLGLAHPQDGGSQPDATVFPGLHDGDTGLYEQNQGPYTAMTYNLDYDEAPQENFAYGENASLGAFDIAAIQRLYGVNTTYRTGNDGYALPTVNAVGTYWSTIWDAGGSDEISAAGASGPAVVDLRQAPLNGPYAGGFVSQVAGIRGGLTIANGVTIENATGGSGSDRLIGNDAANGLVGGDGDDTLVGGAGSDQLTGGSGADLLYGDALPALPSGVSRTGSGLFGDTGDANTSVATAFNLNALFGLGANGDIADANAVPHVTVSASGGTGTDYYSVTIGNPGATITLDVDRPSSGFDAQMRLISPAGNVVAENDDNDVYYGAGGSTTVGGTLSRDPFIVYNAVSAGVYTIAVTRYQRSALQNGDSYQLQVSVADAPAIGDGAGDDLIAGGLGNDTALGGLGNDTVFGNQGGDVLFGNQGNDTLFGGQDQDTLYGGQNEDVVLGNLGADVVLGNLGADTLFGGQGADTLYGGQNDDVLYGDLGDDVLSGDLGADRYVFGANSGHDVILGFSQGTGDRLDLQGQTYSFGTAPDGSGSALLVLSGGGTVELAGITQAQLDAGVFV</sequence>
<evidence type="ECO:0000256" key="10">
    <source>
        <dbReference type="ARBA" id="ARBA00022801"/>
    </source>
</evidence>
<evidence type="ECO:0000313" key="17">
    <source>
        <dbReference type="Proteomes" id="UP001055057"/>
    </source>
</evidence>
<evidence type="ECO:0000256" key="12">
    <source>
        <dbReference type="ARBA" id="ARBA00023026"/>
    </source>
</evidence>
<evidence type="ECO:0000256" key="4">
    <source>
        <dbReference type="ARBA" id="ARBA00009490"/>
    </source>
</evidence>
<accession>A0ABQ4TZD9</accession>
<evidence type="ECO:0000256" key="2">
    <source>
        <dbReference type="ARBA" id="ARBA00004370"/>
    </source>
</evidence>
<dbReference type="PANTHER" id="PTHR38340:SF1">
    <property type="entry name" value="S-LAYER PROTEIN"/>
    <property type="match status" value="1"/>
</dbReference>
<evidence type="ECO:0000256" key="14">
    <source>
        <dbReference type="SAM" id="MobiDB-lite"/>
    </source>
</evidence>
<gene>
    <name evidence="16" type="ORF">MPOCJGCO_2091</name>
</gene>
<dbReference type="InterPro" id="IPR050557">
    <property type="entry name" value="RTX_toxin/Mannuronan_C5-epim"/>
</dbReference>
<dbReference type="PROSITE" id="PS00330">
    <property type="entry name" value="HEMOLYSIN_CALCIUM"/>
    <property type="match status" value="3"/>
</dbReference>
<feature type="region of interest" description="Disordered" evidence="14">
    <location>
        <begin position="1"/>
        <end position="60"/>
    </location>
</feature>
<dbReference type="SUPFAM" id="SSF51120">
    <property type="entry name" value="beta-Roll"/>
    <property type="match status" value="3"/>
</dbReference>
<dbReference type="Pfam" id="PF08548">
    <property type="entry name" value="Peptidase_M10_C"/>
    <property type="match status" value="1"/>
</dbReference>
<dbReference type="InterPro" id="IPR006026">
    <property type="entry name" value="Peptidase_Metallo"/>
</dbReference>
<dbReference type="PANTHER" id="PTHR38340">
    <property type="entry name" value="S-LAYER PROTEIN"/>
    <property type="match status" value="1"/>
</dbReference>
<dbReference type="RefSeq" id="WP_283214978.1">
    <property type="nucleotide sequence ID" value="NZ_BPRB01000107.1"/>
</dbReference>
<evidence type="ECO:0000256" key="9">
    <source>
        <dbReference type="ARBA" id="ARBA00022737"/>
    </source>
</evidence>
<dbReference type="Gene3D" id="3.40.390.10">
    <property type="entry name" value="Collagenase (Catalytic Domain)"/>
    <property type="match status" value="1"/>
</dbReference>
<proteinExistence type="inferred from homology"/>
<dbReference type="Pfam" id="PF00413">
    <property type="entry name" value="Peptidase_M10"/>
    <property type="match status" value="1"/>
</dbReference>
<keyword evidence="17" id="KW-1185">Reference proteome</keyword>
<dbReference type="Proteomes" id="UP001055057">
    <property type="component" value="Unassembled WGS sequence"/>
</dbReference>
<evidence type="ECO:0000256" key="13">
    <source>
        <dbReference type="ARBA" id="ARBA00023136"/>
    </source>
</evidence>
<keyword evidence="12" id="KW-0843">Virulence</keyword>
<evidence type="ECO:0000256" key="5">
    <source>
        <dbReference type="ARBA" id="ARBA00022525"/>
    </source>
</evidence>
<dbReference type="InterPro" id="IPR034033">
    <property type="entry name" value="Serralysin-like"/>
</dbReference>
<protein>
    <recommendedName>
        <fullName evidence="15">Peptidase metallopeptidase domain-containing protein</fullName>
    </recommendedName>
</protein>
<dbReference type="SUPFAM" id="SSF55486">
    <property type="entry name" value="Metalloproteases ('zincins'), catalytic domain"/>
    <property type="match status" value="1"/>
</dbReference>
<keyword evidence="6" id="KW-0800">Toxin</keyword>
<evidence type="ECO:0000313" key="16">
    <source>
        <dbReference type="EMBL" id="GJE59982.1"/>
    </source>
</evidence>
<dbReference type="Pfam" id="PF00353">
    <property type="entry name" value="HemolysinCabind"/>
    <property type="match status" value="3"/>
</dbReference>
<evidence type="ECO:0000256" key="8">
    <source>
        <dbReference type="ARBA" id="ARBA00022723"/>
    </source>
</evidence>
<name>A0ABQ4TZD9_9HYPH</name>
<reference evidence="16" key="2">
    <citation type="submission" date="2021-08" db="EMBL/GenBank/DDBJ databases">
        <authorList>
            <person name="Tani A."/>
            <person name="Ola A."/>
            <person name="Ogura Y."/>
            <person name="Katsura K."/>
            <person name="Hayashi T."/>
        </authorList>
    </citation>
    <scope>NUCLEOTIDE SEQUENCE</scope>
    <source>
        <strain evidence="16">DSM 23632</strain>
    </source>
</reference>
<evidence type="ECO:0000256" key="3">
    <source>
        <dbReference type="ARBA" id="ARBA00004613"/>
    </source>
</evidence>
<dbReference type="SMART" id="SM00235">
    <property type="entry name" value="ZnMc"/>
    <property type="match status" value="1"/>
</dbReference>
<keyword evidence="9" id="KW-0677">Repeat</keyword>
<keyword evidence="5" id="KW-0964">Secreted</keyword>
<dbReference type="InterPro" id="IPR001818">
    <property type="entry name" value="Pept_M10_metallopeptidase"/>
</dbReference>
<feature type="compositionally biased region" description="Polar residues" evidence="14">
    <location>
        <begin position="46"/>
        <end position="59"/>
    </location>
</feature>
<organism evidence="16 17">
    <name type="scientific">Methylobacterium trifolii</name>
    <dbReference type="NCBI Taxonomy" id="1003092"/>
    <lineage>
        <taxon>Bacteria</taxon>
        <taxon>Pseudomonadati</taxon>
        <taxon>Pseudomonadota</taxon>
        <taxon>Alphaproteobacteria</taxon>
        <taxon>Hyphomicrobiales</taxon>
        <taxon>Methylobacteriaceae</taxon>
        <taxon>Methylobacterium</taxon>
    </lineage>
</organism>
<dbReference type="EMBL" id="BPRB01000107">
    <property type="protein sequence ID" value="GJE59982.1"/>
    <property type="molecule type" value="Genomic_DNA"/>
</dbReference>
<dbReference type="InterPro" id="IPR018511">
    <property type="entry name" value="Hemolysin-typ_Ca-bd_CS"/>
</dbReference>
<evidence type="ECO:0000256" key="7">
    <source>
        <dbReference type="ARBA" id="ARBA00022670"/>
    </source>
</evidence>
<dbReference type="Pfam" id="PF04151">
    <property type="entry name" value="PPC"/>
    <property type="match status" value="1"/>
</dbReference>
<dbReference type="InterPro" id="IPR003995">
    <property type="entry name" value="RTX_toxin_determinant-A"/>
</dbReference>